<dbReference type="PRINTS" id="PR00830">
    <property type="entry name" value="ENDOLAPTASE"/>
</dbReference>
<evidence type="ECO:0000256" key="1">
    <source>
        <dbReference type="ARBA" id="ARBA00022670"/>
    </source>
</evidence>
<dbReference type="Proteomes" id="UP001429580">
    <property type="component" value="Unassembled WGS sequence"/>
</dbReference>
<dbReference type="Pfam" id="PF20437">
    <property type="entry name" value="LonC_helical"/>
    <property type="match status" value="1"/>
</dbReference>
<reference evidence="4 5" key="1">
    <citation type="submission" date="2020-03" db="EMBL/GenBank/DDBJ databases">
        <title>Genomic Encyclopedia of Type Strains, Phase IV (KMG-IV): sequencing the most valuable type-strain genomes for metagenomic binning, comparative biology and taxonomic classification.</title>
        <authorList>
            <person name="Goeker M."/>
        </authorList>
    </citation>
    <scope>NUCLEOTIDE SEQUENCE [LARGE SCALE GENOMIC DNA]</scope>
    <source>
        <strain evidence="4 5">DSM 103870</strain>
    </source>
</reference>
<sequence>MPSGSDLPYSGTPPSTPAALSPELLYRRADLSGLIFTSTADVPPLDGIAGQDRAVDAVRFAAKIAKPGFNLFVIGRAEADMRRTVRSMLEPLAATDEPPPDQVYVNNFADPQRPIALALPAGRAPQFSKAMRALIDDLGAALPAAFSSEEYQTRRGAIEEVFQKKQADAFTALHGKAREKQLVLLRTPMGFTLAPARDGQVVPPEEFRNWDKDKQQKVQEDILPLEKELERIMRHVPAWEKERRDDVRKLDRDMATLAIGQSIDEAKADFADLPAVIAQFEAVRSDLIENVAMFVMKGEGGEPIVVDSGTGGPFDRYLVNVLVTREPDARGLPIIEELHPTLGNLVGRVEYLSRQGALVTNFRLIKAGALHRANGGYLLLDARSLLTEPFSWAALKRALGQGKVTIEDAGRVLGLTSTVTLEPAPIALDLKVILFGERMLYYLLVSIDPELSEHFKVLADFEDDITRTPDSEAALARLVASVAGREGLRPIARDGVALLVEHAARLADDAGKLTLLVDLIRDVAMEADFWAGEAGEGVISAEHVARALDKREWRASRLRDRSKESILKDIALIRTEGKTTGQINGLSVIELGGFRFGRPTRITCRVRPGGGQVVDIEREAKLGGPIHSKGVLILAGFLAGRYALDAPMSLYASLVFEQSYGGVEGDSASSAELYTLLSALADAPLRQDIAVTGSVNQHGEVQAIGGVNEKIEGFFDVCNARRLTGRQGVAIPRSNVQHLMLRKDIVDACAAGRFSIYPVASIDEGLQLLTGLPAGERGEDGRYPADTLNGRVEQRLHDYAKTLQRFGKANPAAQEGSGTAEDAS</sequence>
<dbReference type="SUPFAM" id="SSF52540">
    <property type="entry name" value="P-loop containing nucleoside triphosphate hydrolases"/>
    <property type="match status" value="1"/>
</dbReference>
<dbReference type="InterPro" id="IPR041699">
    <property type="entry name" value="AAA_32"/>
</dbReference>
<dbReference type="InterPro" id="IPR008269">
    <property type="entry name" value="Lon_proteolytic"/>
</dbReference>
<keyword evidence="5" id="KW-1185">Reference proteome</keyword>
<comment type="caution">
    <text evidence="4">The sequence shown here is derived from an EMBL/GenBank/DDBJ whole genome shotgun (WGS) entry which is preliminary data.</text>
</comment>
<dbReference type="InterPro" id="IPR014721">
    <property type="entry name" value="Ribsml_uS5_D2-typ_fold_subgr"/>
</dbReference>
<evidence type="ECO:0000259" key="3">
    <source>
        <dbReference type="PROSITE" id="PS51786"/>
    </source>
</evidence>
<feature type="active site" evidence="2">
    <location>
        <position position="710"/>
    </location>
</feature>
<comment type="catalytic activity">
    <reaction evidence="2">
        <text>Hydrolysis of proteins in presence of ATP.</text>
        <dbReference type="EC" id="3.4.21.53"/>
    </reaction>
</comment>
<protein>
    <recommendedName>
        <fullName evidence="2">endopeptidase La</fullName>
        <ecNumber evidence="2">3.4.21.53</ecNumber>
    </recommendedName>
</protein>
<dbReference type="Gene3D" id="3.40.50.300">
    <property type="entry name" value="P-loop containing nucleotide triphosphate hydrolases"/>
    <property type="match status" value="2"/>
</dbReference>
<keyword evidence="2" id="KW-0720">Serine protease</keyword>
<dbReference type="InterPro" id="IPR046843">
    <property type="entry name" value="LonB_AAA-LID"/>
</dbReference>
<dbReference type="GO" id="GO:0006508">
    <property type="term" value="P:proteolysis"/>
    <property type="evidence" value="ECO:0007669"/>
    <property type="project" value="UniProtKB-KW"/>
</dbReference>
<evidence type="ECO:0000313" key="5">
    <source>
        <dbReference type="Proteomes" id="UP001429580"/>
    </source>
</evidence>
<feature type="domain" description="Lon proteolytic" evidence="3">
    <location>
        <begin position="577"/>
        <end position="772"/>
    </location>
</feature>
<dbReference type="PANTHER" id="PTHR10046">
    <property type="entry name" value="ATP DEPENDENT LON PROTEASE FAMILY MEMBER"/>
    <property type="match status" value="1"/>
</dbReference>
<dbReference type="Pfam" id="PF05362">
    <property type="entry name" value="Lon_C"/>
    <property type="match status" value="1"/>
</dbReference>
<evidence type="ECO:0000313" key="4">
    <source>
        <dbReference type="EMBL" id="NIJ59696.1"/>
    </source>
</evidence>
<dbReference type="PROSITE" id="PS51786">
    <property type="entry name" value="LON_PROTEOLYTIC"/>
    <property type="match status" value="1"/>
</dbReference>
<dbReference type="SUPFAM" id="SSF54211">
    <property type="entry name" value="Ribosomal protein S5 domain 2-like"/>
    <property type="match status" value="1"/>
</dbReference>
<dbReference type="RefSeq" id="WP_166955335.1">
    <property type="nucleotide sequence ID" value="NZ_JAASQI010000010.1"/>
</dbReference>
<dbReference type="InterPro" id="IPR027417">
    <property type="entry name" value="P-loop_NTPase"/>
</dbReference>
<dbReference type="GO" id="GO:0008233">
    <property type="term" value="F:peptidase activity"/>
    <property type="evidence" value="ECO:0007669"/>
    <property type="project" value="UniProtKB-KW"/>
</dbReference>
<evidence type="ECO:0000256" key="2">
    <source>
        <dbReference type="PROSITE-ProRule" id="PRU01122"/>
    </source>
</evidence>
<keyword evidence="1 2" id="KW-0645">Protease</keyword>
<dbReference type="InterPro" id="IPR046844">
    <property type="entry name" value="Lon-like_helical"/>
</dbReference>
<dbReference type="EMBL" id="JAASQI010000010">
    <property type="protein sequence ID" value="NIJ59696.1"/>
    <property type="molecule type" value="Genomic_DNA"/>
</dbReference>
<gene>
    <name evidence="4" type="ORF">FHS82_003557</name>
</gene>
<name>A0ABX0V3A1_9HYPH</name>
<dbReference type="InterPro" id="IPR027065">
    <property type="entry name" value="Lon_Prtase"/>
</dbReference>
<organism evidence="4 5">
    <name type="scientific">Pseudochelatococcus lubricantis</name>
    <dbReference type="NCBI Taxonomy" id="1538102"/>
    <lineage>
        <taxon>Bacteria</taxon>
        <taxon>Pseudomonadati</taxon>
        <taxon>Pseudomonadota</taxon>
        <taxon>Alphaproteobacteria</taxon>
        <taxon>Hyphomicrobiales</taxon>
        <taxon>Chelatococcaceae</taxon>
        <taxon>Pseudochelatococcus</taxon>
    </lineage>
</organism>
<comment type="similarity">
    <text evidence="2">Belongs to the peptidase S16 family.</text>
</comment>
<dbReference type="EC" id="3.4.21.53" evidence="2"/>
<keyword evidence="2" id="KW-0378">Hydrolase</keyword>
<dbReference type="Gene3D" id="1.10.8.60">
    <property type="match status" value="1"/>
</dbReference>
<accession>A0ABX0V3A1</accession>
<dbReference type="Gene3D" id="3.30.230.10">
    <property type="match status" value="1"/>
</dbReference>
<proteinExistence type="inferred from homology"/>
<dbReference type="Pfam" id="PF20436">
    <property type="entry name" value="LonB_AAA-LID"/>
    <property type="match status" value="1"/>
</dbReference>
<feature type="active site" evidence="2">
    <location>
        <position position="667"/>
    </location>
</feature>
<dbReference type="Pfam" id="PF13654">
    <property type="entry name" value="AAA_32"/>
    <property type="match status" value="1"/>
</dbReference>
<dbReference type="InterPro" id="IPR020568">
    <property type="entry name" value="Ribosomal_Su5_D2-typ_SF"/>
</dbReference>